<keyword evidence="3" id="KW-1185">Reference proteome</keyword>
<gene>
    <name evidence="2" type="ORF">GRI47_02285</name>
</gene>
<reference evidence="2 3" key="1">
    <citation type="submission" date="2019-12" db="EMBL/GenBank/DDBJ databases">
        <title>Genomic-based taxomic classification of the family Erythrobacteraceae.</title>
        <authorList>
            <person name="Xu L."/>
        </authorList>
    </citation>
    <scope>NUCLEOTIDE SEQUENCE [LARGE SCALE GENOMIC DNA]</scope>
    <source>
        <strain evidence="2 3">JCM 17468</strain>
    </source>
</reference>
<name>A0A844Y419_9SPHN</name>
<evidence type="ECO:0008006" key="4">
    <source>
        <dbReference type="Google" id="ProtNLM"/>
    </source>
</evidence>
<feature type="region of interest" description="Disordered" evidence="1">
    <location>
        <begin position="18"/>
        <end position="44"/>
    </location>
</feature>
<dbReference type="RefSeq" id="WP_160659763.1">
    <property type="nucleotide sequence ID" value="NZ_BAABDV010000001.1"/>
</dbReference>
<proteinExistence type="predicted"/>
<dbReference type="Proteomes" id="UP000430272">
    <property type="component" value="Unassembled WGS sequence"/>
</dbReference>
<evidence type="ECO:0000256" key="1">
    <source>
        <dbReference type="SAM" id="MobiDB-lite"/>
    </source>
</evidence>
<accession>A0A844Y419</accession>
<comment type="caution">
    <text evidence="2">The sequence shown here is derived from an EMBL/GenBank/DDBJ whole genome shotgun (WGS) entry which is preliminary data.</text>
</comment>
<dbReference type="PROSITE" id="PS51257">
    <property type="entry name" value="PROKAR_LIPOPROTEIN"/>
    <property type="match status" value="1"/>
</dbReference>
<protein>
    <recommendedName>
        <fullName evidence="4">Lipoprotein</fullName>
    </recommendedName>
</protein>
<dbReference type="EMBL" id="WTYD01000001">
    <property type="protein sequence ID" value="MXO52834.1"/>
    <property type="molecule type" value="Genomic_DNA"/>
</dbReference>
<dbReference type="OrthoDB" id="7594608at2"/>
<dbReference type="AlphaFoldDB" id="A0A844Y419"/>
<evidence type="ECO:0000313" key="3">
    <source>
        <dbReference type="Proteomes" id="UP000430272"/>
    </source>
</evidence>
<evidence type="ECO:0000313" key="2">
    <source>
        <dbReference type="EMBL" id="MXO52834.1"/>
    </source>
</evidence>
<organism evidence="2 3">
    <name type="scientific">Qipengyuania pelagi</name>
    <dbReference type="NCBI Taxonomy" id="994320"/>
    <lineage>
        <taxon>Bacteria</taxon>
        <taxon>Pseudomonadati</taxon>
        <taxon>Pseudomonadota</taxon>
        <taxon>Alphaproteobacteria</taxon>
        <taxon>Sphingomonadales</taxon>
        <taxon>Erythrobacteraceae</taxon>
        <taxon>Qipengyuania</taxon>
    </lineage>
</organism>
<feature type="compositionally biased region" description="Basic and acidic residues" evidence="1">
    <location>
        <begin position="25"/>
        <end position="36"/>
    </location>
</feature>
<sequence length="177" mass="18424">MRIAGSIAALSLLAACGASEDEPPREDTQPKGHYVVDPETGATRASITNEDGTTILRTGEGGEGAEAELPTGFTLYPDADIRSTVTVGRGERRSVTLTLASDAPPADMIAFYRAEAEAAGVAVDVELATDTLSMIGGRGEDGTHFTFQAAREEDETVGQLTVGQLSVDQLTGGQPRN</sequence>